<feature type="non-terminal residue" evidence="6">
    <location>
        <position position="188"/>
    </location>
</feature>
<organism evidence="6 7">
    <name type="scientific">Stegodyphus mimosarum</name>
    <name type="common">African social velvet spider</name>
    <dbReference type="NCBI Taxonomy" id="407821"/>
    <lineage>
        <taxon>Eukaryota</taxon>
        <taxon>Metazoa</taxon>
        <taxon>Ecdysozoa</taxon>
        <taxon>Arthropoda</taxon>
        <taxon>Chelicerata</taxon>
        <taxon>Arachnida</taxon>
        <taxon>Araneae</taxon>
        <taxon>Araneomorphae</taxon>
        <taxon>Entelegynae</taxon>
        <taxon>Eresoidea</taxon>
        <taxon>Eresidae</taxon>
        <taxon>Stegodyphus</taxon>
    </lineage>
</organism>
<dbReference type="GO" id="GO:0005737">
    <property type="term" value="C:cytoplasm"/>
    <property type="evidence" value="ECO:0007669"/>
    <property type="project" value="UniProtKB-SubCell"/>
</dbReference>
<dbReference type="AlphaFoldDB" id="A0A087SZA0"/>
<protein>
    <recommendedName>
        <fullName evidence="5">CDAN1-interacting nuclease 1</fullName>
    </recommendedName>
</protein>
<dbReference type="STRING" id="407821.A0A087SZA0"/>
<dbReference type="PANTHER" id="PTHR31661">
    <property type="entry name" value="SIMILAR TO CDNA SEQUENCE BC052040"/>
    <property type="match status" value="1"/>
</dbReference>
<proteinExistence type="predicted"/>
<evidence type="ECO:0000256" key="3">
    <source>
        <dbReference type="ARBA" id="ARBA00022490"/>
    </source>
</evidence>
<comment type="subcellular location">
    <subcellularLocation>
        <location evidence="2">Cytoplasm</location>
    </subcellularLocation>
    <subcellularLocation>
        <location evidence="1">Nucleus</location>
    </subcellularLocation>
</comment>
<evidence type="ECO:0000256" key="4">
    <source>
        <dbReference type="ARBA" id="ARBA00023242"/>
    </source>
</evidence>
<name>A0A087SZA0_STEMI</name>
<dbReference type="GO" id="GO:0005634">
    <property type="term" value="C:nucleus"/>
    <property type="evidence" value="ECO:0007669"/>
    <property type="project" value="UniProtKB-SubCell"/>
</dbReference>
<evidence type="ECO:0000313" key="7">
    <source>
        <dbReference type="Proteomes" id="UP000054359"/>
    </source>
</evidence>
<evidence type="ECO:0000256" key="1">
    <source>
        <dbReference type="ARBA" id="ARBA00004123"/>
    </source>
</evidence>
<dbReference type="OMA" id="XEDQLRA"/>
<evidence type="ECO:0000256" key="2">
    <source>
        <dbReference type="ARBA" id="ARBA00004496"/>
    </source>
</evidence>
<evidence type="ECO:0000256" key="5">
    <source>
        <dbReference type="ARBA" id="ARBA00023480"/>
    </source>
</evidence>
<dbReference type="Proteomes" id="UP000054359">
    <property type="component" value="Unassembled WGS sequence"/>
</dbReference>
<gene>
    <name evidence="6" type="ORF">X975_17117</name>
</gene>
<reference evidence="6 7" key="1">
    <citation type="submission" date="2013-11" db="EMBL/GenBank/DDBJ databases">
        <title>Genome sequencing of Stegodyphus mimosarum.</title>
        <authorList>
            <person name="Bechsgaard J."/>
        </authorList>
    </citation>
    <scope>NUCLEOTIDE SEQUENCE [LARGE SCALE GENOMIC DNA]</scope>
</reference>
<sequence length="188" mass="21796">MAKMIFEHHMTSNGKECSKDEISEMLKNTSLIKDLHLGAEISMCNLHDKVYGPISDMWKSCIGDEFEFRLRDELAKLGISYTDEKELREKGYDKTPDIKLDVPIAVEGHVINWIESKASFGDEQRHKEYFRNQYCSYCNRFGPGLVIYWAGYVDELNTKDQGILLSDSFPMQIDYMNPSILTKRNYAL</sequence>
<dbReference type="InterPro" id="IPR029404">
    <property type="entry name" value="CDIN1"/>
</dbReference>
<accession>A0A087SZA0</accession>
<keyword evidence="3" id="KW-0963">Cytoplasm</keyword>
<dbReference type="OrthoDB" id="1272at2759"/>
<dbReference type="Pfam" id="PF14811">
    <property type="entry name" value="TPD"/>
    <property type="match status" value="1"/>
</dbReference>
<dbReference type="PANTHER" id="PTHR31661:SF1">
    <property type="entry name" value="CDAN1-INTERACTING NUCLEASE 1"/>
    <property type="match status" value="1"/>
</dbReference>
<evidence type="ECO:0000313" key="6">
    <source>
        <dbReference type="EMBL" id="KFM58189.1"/>
    </source>
</evidence>
<keyword evidence="4" id="KW-0539">Nucleus</keyword>
<keyword evidence="7" id="KW-1185">Reference proteome</keyword>
<dbReference type="EMBL" id="KK112648">
    <property type="protein sequence ID" value="KFM58189.1"/>
    <property type="molecule type" value="Genomic_DNA"/>
</dbReference>